<protein>
    <submittedName>
        <fullName evidence="2">ATP-binding protein</fullName>
    </submittedName>
</protein>
<evidence type="ECO:0000313" key="3">
    <source>
        <dbReference type="Proteomes" id="UP001501285"/>
    </source>
</evidence>
<accession>A0ABN2U415</accession>
<keyword evidence="2" id="KW-0547">Nucleotide-binding</keyword>
<reference evidence="2 3" key="1">
    <citation type="journal article" date="2019" name="Int. J. Syst. Evol. Microbiol.">
        <title>The Global Catalogue of Microorganisms (GCM) 10K type strain sequencing project: providing services to taxonomists for standard genome sequencing and annotation.</title>
        <authorList>
            <consortium name="The Broad Institute Genomics Platform"/>
            <consortium name="The Broad Institute Genome Sequencing Center for Infectious Disease"/>
            <person name="Wu L."/>
            <person name="Ma J."/>
        </authorList>
    </citation>
    <scope>NUCLEOTIDE SEQUENCE [LARGE SCALE GENOMIC DNA]</scope>
    <source>
        <strain evidence="2 3">JCM 14283</strain>
    </source>
</reference>
<sequence length="609" mass="66648">MRLLHLTAVGPDKPPASVPFAPRLTVIYGASEAGKSYIIDALNFMLGARALRDIPEAAGYQTMLLGIELASGSTITLARHLRGGRVMVFDDDLRSLPTRPPDRSLAAQHVTGSEDTVSHYLLQDLGLAGAQLRKNERNNLQALGIRNLMRLCLVDEERILARRSPVVSDVPMARTADRSVFKLLLEGRDDSDLTGGEDPTQFRRINRGQVEVLDRALAQLYERLGEVPEPPALLDQLARLNSSIEDTSRSIADALVRRDDLLAQRDVAQEDQRRDANVVVDARTVSSRFALLDQKYTSDLERLEMVREVGTFLGYFHVGTCVLCGAVPEHQHPEHAVYESGQVSASVDAEVAKTTALQRDLTATIARINDEEAQANVRVSRARAEVQRLTDEIAALEQAVRPSSDEISRLLQTRSDVERSLTLSAQVDELSALRASVAGEHPDVADAVAEGISSKTQRDFSRAVAEVLQQWGVPGSSECYVSFDGAPDVVLEQRRRVDRGKGMRSILHAGFVIALGEYCLERELPHPGFVVLDTPVLTYRDAEQRESSSGDELLSTSVAESFYAYLEASYIGQSIVLENQTPPEVTGDGCSVMFFSGTPGVGRSGFFPG</sequence>
<evidence type="ECO:0000313" key="2">
    <source>
        <dbReference type="EMBL" id="GAA2028343.1"/>
    </source>
</evidence>
<keyword evidence="1" id="KW-0175">Coiled coil</keyword>
<name>A0ABN2U415_9MICO</name>
<comment type="caution">
    <text evidence="2">The sequence shown here is derived from an EMBL/GenBank/DDBJ whole genome shotgun (WGS) entry which is preliminary data.</text>
</comment>
<feature type="coiled-coil region" evidence="1">
    <location>
        <begin position="365"/>
        <end position="399"/>
    </location>
</feature>
<dbReference type="EMBL" id="BAAANB010000014">
    <property type="protein sequence ID" value="GAA2028343.1"/>
    <property type="molecule type" value="Genomic_DNA"/>
</dbReference>
<evidence type="ECO:0000256" key="1">
    <source>
        <dbReference type="SAM" id="Coils"/>
    </source>
</evidence>
<proteinExistence type="predicted"/>
<dbReference type="Gene3D" id="3.40.50.300">
    <property type="entry name" value="P-loop containing nucleotide triphosphate hydrolases"/>
    <property type="match status" value="1"/>
</dbReference>
<dbReference type="Proteomes" id="UP001501285">
    <property type="component" value="Unassembled WGS sequence"/>
</dbReference>
<dbReference type="GO" id="GO:0005524">
    <property type="term" value="F:ATP binding"/>
    <property type="evidence" value="ECO:0007669"/>
    <property type="project" value="UniProtKB-KW"/>
</dbReference>
<gene>
    <name evidence="2" type="ORF">GCM10009740_17370</name>
</gene>
<dbReference type="InterPro" id="IPR027417">
    <property type="entry name" value="P-loop_NTPase"/>
</dbReference>
<organism evidence="2 3">
    <name type="scientific">Terrabacter terrae</name>
    <dbReference type="NCBI Taxonomy" id="318434"/>
    <lineage>
        <taxon>Bacteria</taxon>
        <taxon>Bacillati</taxon>
        <taxon>Actinomycetota</taxon>
        <taxon>Actinomycetes</taxon>
        <taxon>Micrococcales</taxon>
        <taxon>Intrasporangiaceae</taxon>
        <taxon>Terrabacter</taxon>
    </lineage>
</organism>
<keyword evidence="3" id="KW-1185">Reference proteome</keyword>
<keyword evidence="2" id="KW-0067">ATP-binding</keyword>
<dbReference type="RefSeq" id="WP_343990135.1">
    <property type="nucleotide sequence ID" value="NZ_BAAANB010000014.1"/>
</dbReference>
<dbReference type="SUPFAM" id="SSF52540">
    <property type="entry name" value="P-loop containing nucleoside triphosphate hydrolases"/>
    <property type="match status" value="1"/>
</dbReference>